<dbReference type="InParanoid" id="A0A084QVT6"/>
<dbReference type="SMART" id="SM00268">
    <property type="entry name" value="ACTIN"/>
    <property type="match status" value="1"/>
</dbReference>
<keyword evidence="6" id="KW-0805">Transcription regulation</keyword>
<dbReference type="AlphaFoldDB" id="A0A084QVT6"/>
<dbReference type="GO" id="GO:0006338">
    <property type="term" value="P:chromatin remodeling"/>
    <property type="evidence" value="ECO:0007669"/>
    <property type="project" value="EnsemblFungi"/>
</dbReference>
<dbReference type="OrthoDB" id="6220758at2759"/>
<evidence type="ECO:0000256" key="3">
    <source>
        <dbReference type="ARBA" id="ARBA00005665"/>
    </source>
</evidence>
<dbReference type="EMBL" id="KL660000">
    <property type="protein sequence ID" value="KFA68071.1"/>
    <property type="molecule type" value="Genomic_DNA"/>
</dbReference>
<dbReference type="Pfam" id="PF00022">
    <property type="entry name" value="Actin"/>
    <property type="match status" value="1"/>
</dbReference>
<dbReference type="FunCoup" id="A0A084QVT6">
    <property type="interactions" value="286"/>
</dbReference>
<dbReference type="Gene3D" id="3.30.420.40">
    <property type="match status" value="2"/>
</dbReference>
<dbReference type="STRING" id="1283841.A0A084QVT6"/>
<sequence length="448" mass="50240">MAGGRKTKPAPSPRPQNTLVLDNGGYTLKAGFVRGTIIDEPRVIPNCIARDRNRKLYVGSELASCRDFSEIQFRRPCEKGFIVNWETQKEIWDHEFFDQSAPLKCDPTNTRLILAEPPNGLPVLQTNCDQIVFEEYGFSSYWRGLGSSFNAYQDIQSFSRHLSDVDTVHPAPAEVMLVVDSGFSQTTITPLLKGRPLHSAIRRLDIGGKLLTNFLTRLISVRHFDVRNDTYIVNEMKEAACYVSLDFKGDLEKSWKGTRGEKRQDYVSGAGIAKDYVLPDFHARSKGILREFDPARNSKAKKLAAGGESTEDVLTLRNERFSVPELIFNPSDVGMRSPGIADLLYQSIEDLPIGLWPGLLANIVVVGGNTMFKGFVERLQDEVVLRAPNECPVRIAQPTNPILCTWRGGANLANHRDMEKLVVTKQEYEEHGAGWVSRKFAMANSYLE</sequence>
<dbReference type="Gene3D" id="3.90.640.10">
    <property type="entry name" value="Actin, Chain A, domain 4"/>
    <property type="match status" value="1"/>
</dbReference>
<organism evidence="10 11">
    <name type="scientific">Stachybotrys chlorohalonatus (strain IBT 40285)</name>
    <dbReference type="NCBI Taxonomy" id="1283841"/>
    <lineage>
        <taxon>Eukaryota</taxon>
        <taxon>Fungi</taxon>
        <taxon>Dikarya</taxon>
        <taxon>Ascomycota</taxon>
        <taxon>Pezizomycotina</taxon>
        <taxon>Sordariomycetes</taxon>
        <taxon>Hypocreomycetidae</taxon>
        <taxon>Hypocreales</taxon>
        <taxon>Stachybotryaceae</taxon>
        <taxon>Stachybotrys</taxon>
    </lineage>
</organism>
<protein>
    <recommendedName>
        <fullName evidence="12">Actin-related protein 6</fullName>
    </recommendedName>
</protein>
<evidence type="ECO:0000256" key="6">
    <source>
        <dbReference type="ARBA" id="ARBA00023015"/>
    </source>
</evidence>
<evidence type="ECO:0000256" key="2">
    <source>
        <dbReference type="ARBA" id="ARBA00004496"/>
    </source>
</evidence>
<evidence type="ECO:0000256" key="9">
    <source>
        <dbReference type="ARBA" id="ARBA00023242"/>
    </source>
</evidence>
<keyword evidence="9" id="KW-0539">Nucleus</keyword>
<keyword evidence="5" id="KW-0156">Chromatin regulator</keyword>
<dbReference type="GO" id="GO:0000812">
    <property type="term" value="C:Swr1 complex"/>
    <property type="evidence" value="ECO:0007669"/>
    <property type="project" value="EnsemblFungi"/>
</dbReference>
<evidence type="ECO:0000256" key="7">
    <source>
        <dbReference type="ARBA" id="ARBA00023159"/>
    </source>
</evidence>
<evidence type="ECO:0000256" key="5">
    <source>
        <dbReference type="ARBA" id="ARBA00022853"/>
    </source>
</evidence>
<dbReference type="GO" id="GO:0005737">
    <property type="term" value="C:cytoplasm"/>
    <property type="evidence" value="ECO:0007669"/>
    <property type="project" value="UniProtKB-SubCell"/>
</dbReference>
<keyword evidence="8" id="KW-0804">Transcription</keyword>
<evidence type="ECO:0000313" key="10">
    <source>
        <dbReference type="EMBL" id="KFA68071.1"/>
    </source>
</evidence>
<keyword evidence="7" id="KW-0010">Activator</keyword>
<accession>A0A084QVT6</accession>
<evidence type="ECO:0008006" key="12">
    <source>
        <dbReference type="Google" id="ProtNLM"/>
    </source>
</evidence>
<keyword evidence="4" id="KW-0963">Cytoplasm</keyword>
<comment type="similarity">
    <text evidence="3">Belongs to the actin family. ARP6 subfamily.</text>
</comment>
<dbReference type="CDD" id="cd10210">
    <property type="entry name" value="ASKHA_NBD_Arp6"/>
    <property type="match status" value="1"/>
</dbReference>
<evidence type="ECO:0000256" key="1">
    <source>
        <dbReference type="ARBA" id="ARBA00004123"/>
    </source>
</evidence>
<evidence type="ECO:0000256" key="4">
    <source>
        <dbReference type="ARBA" id="ARBA00022490"/>
    </source>
</evidence>
<name>A0A084QVT6_STAC4</name>
<reference evidence="10 11" key="1">
    <citation type="journal article" date="2014" name="BMC Genomics">
        <title>Comparative genome sequencing reveals chemotype-specific gene clusters in the toxigenic black mold Stachybotrys.</title>
        <authorList>
            <person name="Semeiks J."/>
            <person name="Borek D."/>
            <person name="Otwinowski Z."/>
            <person name="Grishin N.V."/>
        </authorList>
    </citation>
    <scope>NUCLEOTIDE SEQUENCE [LARGE SCALE GENOMIC DNA]</scope>
    <source>
        <strain evidence="10 11">IBT 40285</strain>
    </source>
</reference>
<dbReference type="HOGENOM" id="CLU_027965_1_1_1"/>
<dbReference type="PANTHER" id="PTHR11937">
    <property type="entry name" value="ACTIN"/>
    <property type="match status" value="1"/>
</dbReference>
<dbReference type="OMA" id="FFEEYEC"/>
<dbReference type="InterPro" id="IPR004000">
    <property type="entry name" value="Actin"/>
</dbReference>
<dbReference type="SUPFAM" id="SSF53067">
    <property type="entry name" value="Actin-like ATPase domain"/>
    <property type="match status" value="2"/>
</dbReference>
<comment type="subcellular location">
    <subcellularLocation>
        <location evidence="2">Cytoplasm</location>
    </subcellularLocation>
    <subcellularLocation>
        <location evidence="1">Nucleus</location>
    </subcellularLocation>
</comment>
<dbReference type="FunFam" id="3.90.640.10:FF:000040">
    <property type="entry name" value="Actin-like protein ARP6"/>
    <property type="match status" value="1"/>
</dbReference>
<keyword evidence="11" id="KW-1185">Reference proteome</keyword>
<proteinExistence type="inferred from homology"/>
<dbReference type="Proteomes" id="UP000028524">
    <property type="component" value="Unassembled WGS sequence"/>
</dbReference>
<dbReference type="InterPro" id="IPR043129">
    <property type="entry name" value="ATPase_NBD"/>
</dbReference>
<evidence type="ECO:0000256" key="8">
    <source>
        <dbReference type="ARBA" id="ARBA00023163"/>
    </source>
</evidence>
<evidence type="ECO:0000313" key="11">
    <source>
        <dbReference type="Proteomes" id="UP000028524"/>
    </source>
</evidence>
<gene>
    <name evidence="10" type="ORF">S40285_02576</name>
</gene>
<dbReference type="FunFam" id="3.30.420.40:FF:000058">
    <property type="entry name" value="Putative actin-related protein 5"/>
    <property type="match status" value="1"/>
</dbReference>